<sequence length="280" mass="30277">MRERRGEGEDMTEHEQAPPGIDPTVPSVARMYDYYLGGKDNFASDRIAGEKIVELVPNVKDVARSNRAFLGRTVRHLAAAGIRQFIDIGTGLPTQENVHQVVLREAPDSQIVYVDNDPIVLVHARALLADNAQTIVIPGDLREPGAILDHPDVRERIDFDQPVAVLMVSILHFVADDKEVSGIAASFGERLVSGSHVVISHVTSGDLTEEQVRQGRGVYGTTTAGGIFPRPLSQIRGLFDGLEMLEPGLVPVYDWRPDFGDVVIPPGAGAVTVGAVGRVP</sequence>
<accession>A0ABV5T9I9</accession>
<dbReference type="Pfam" id="PF04672">
    <property type="entry name" value="Methyltransf_19"/>
    <property type="match status" value="1"/>
</dbReference>
<dbReference type="GO" id="GO:0032259">
    <property type="term" value="P:methylation"/>
    <property type="evidence" value="ECO:0007669"/>
    <property type="project" value="UniProtKB-KW"/>
</dbReference>
<keyword evidence="3" id="KW-1185">Reference proteome</keyword>
<dbReference type="Gene3D" id="3.40.50.150">
    <property type="entry name" value="Vaccinia Virus protein VP39"/>
    <property type="match status" value="1"/>
</dbReference>
<dbReference type="InterPro" id="IPR006764">
    <property type="entry name" value="SAM_dep_MeTrfase_SAV2177_type"/>
</dbReference>
<dbReference type="EC" id="2.1.1.-" evidence="2"/>
<dbReference type="RefSeq" id="WP_344745102.1">
    <property type="nucleotide sequence ID" value="NZ_BAAAWW010000059.1"/>
</dbReference>
<name>A0ABV5T9I9_9ACTN</name>
<evidence type="ECO:0000313" key="3">
    <source>
        <dbReference type="Proteomes" id="UP001589610"/>
    </source>
</evidence>
<feature type="compositionally biased region" description="Basic and acidic residues" evidence="1">
    <location>
        <begin position="1"/>
        <end position="16"/>
    </location>
</feature>
<dbReference type="Proteomes" id="UP001589610">
    <property type="component" value="Unassembled WGS sequence"/>
</dbReference>
<keyword evidence="2" id="KW-0808">Transferase</keyword>
<dbReference type="SUPFAM" id="SSF53335">
    <property type="entry name" value="S-adenosyl-L-methionine-dependent methyltransferases"/>
    <property type="match status" value="1"/>
</dbReference>
<evidence type="ECO:0000313" key="2">
    <source>
        <dbReference type="EMBL" id="MFB9675743.1"/>
    </source>
</evidence>
<feature type="region of interest" description="Disordered" evidence="1">
    <location>
        <begin position="1"/>
        <end position="25"/>
    </location>
</feature>
<dbReference type="InterPro" id="IPR029063">
    <property type="entry name" value="SAM-dependent_MTases_sf"/>
</dbReference>
<reference evidence="2 3" key="1">
    <citation type="submission" date="2024-09" db="EMBL/GenBank/DDBJ databases">
        <authorList>
            <person name="Sun Q."/>
            <person name="Mori K."/>
        </authorList>
    </citation>
    <scope>NUCLEOTIDE SEQUENCE [LARGE SCALE GENOMIC DNA]</scope>
    <source>
        <strain evidence="2 3">JCM 3028</strain>
    </source>
</reference>
<organism evidence="2 3">
    <name type="scientific">Streptosporangium vulgare</name>
    <dbReference type="NCBI Taxonomy" id="46190"/>
    <lineage>
        <taxon>Bacteria</taxon>
        <taxon>Bacillati</taxon>
        <taxon>Actinomycetota</taxon>
        <taxon>Actinomycetes</taxon>
        <taxon>Streptosporangiales</taxon>
        <taxon>Streptosporangiaceae</taxon>
        <taxon>Streptosporangium</taxon>
    </lineage>
</organism>
<protein>
    <submittedName>
        <fullName evidence="2">SAM-dependent methyltransferase</fullName>
        <ecNumber evidence="2">2.1.1.-</ecNumber>
    </submittedName>
</protein>
<proteinExistence type="predicted"/>
<dbReference type="PIRSF" id="PIRSF017393">
    <property type="entry name" value="MTase_SAV2177"/>
    <property type="match status" value="1"/>
</dbReference>
<comment type="caution">
    <text evidence="2">The sequence shown here is derived from an EMBL/GenBank/DDBJ whole genome shotgun (WGS) entry which is preliminary data.</text>
</comment>
<gene>
    <name evidence="2" type="ORF">ACFFRH_09620</name>
</gene>
<dbReference type="EMBL" id="JBHMBS010000004">
    <property type="protein sequence ID" value="MFB9675743.1"/>
    <property type="molecule type" value="Genomic_DNA"/>
</dbReference>
<keyword evidence="2" id="KW-0489">Methyltransferase</keyword>
<evidence type="ECO:0000256" key="1">
    <source>
        <dbReference type="SAM" id="MobiDB-lite"/>
    </source>
</evidence>
<dbReference type="GO" id="GO:0008168">
    <property type="term" value="F:methyltransferase activity"/>
    <property type="evidence" value="ECO:0007669"/>
    <property type="project" value="UniProtKB-KW"/>
</dbReference>